<sequence length="55" mass="6203">MFYGKGEEIAANRLEDQEMTVLSLHLLKNCLIYIKSSVLTRGSTSEADTFSSQLY</sequence>
<comment type="caution">
    <text evidence="1">The sequence shown here is derived from an EMBL/GenBank/DDBJ whole genome shotgun (WGS) entry which is preliminary data.</text>
</comment>
<evidence type="ECO:0000313" key="1">
    <source>
        <dbReference type="EMBL" id="MUG21204.1"/>
    </source>
</evidence>
<dbReference type="AlphaFoldDB" id="A0A6N8ENY9"/>
<organism evidence="1 2">
    <name type="scientific">Paenibacillus macerans</name>
    <name type="common">Bacillus macerans</name>
    <dbReference type="NCBI Taxonomy" id="44252"/>
    <lineage>
        <taxon>Bacteria</taxon>
        <taxon>Bacillati</taxon>
        <taxon>Bacillota</taxon>
        <taxon>Bacilli</taxon>
        <taxon>Bacillales</taxon>
        <taxon>Paenibacillaceae</taxon>
        <taxon>Paenibacillus</taxon>
    </lineage>
</organism>
<name>A0A6N8ENY9_PAEMA</name>
<proteinExistence type="predicted"/>
<protein>
    <submittedName>
        <fullName evidence="1">Tn3 family transposase</fullName>
    </submittedName>
</protein>
<accession>A0A6N8ENY9</accession>
<reference evidence="1 2" key="1">
    <citation type="submission" date="2019-11" db="EMBL/GenBank/DDBJ databases">
        <title>Draft genome sequences of five Paenibacillus species of dairy origin.</title>
        <authorList>
            <person name="Olajide A.M."/>
            <person name="Chen S."/>
            <person name="Lapointe G."/>
        </authorList>
    </citation>
    <scope>NUCLEOTIDE SEQUENCE [LARGE SCALE GENOMIC DNA]</scope>
    <source>
        <strain evidence="1 2">3CT49</strain>
    </source>
</reference>
<dbReference type="OrthoDB" id="51846at2"/>
<evidence type="ECO:0000313" key="2">
    <source>
        <dbReference type="Proteomes" id="UP000442469"/>
    </source>
</evidence>
<gene>
    <name evidence="1" type="ORF">GNQ08_01990</name>
</gene>
<dbReference type="Proteomes" id="UP000442469">
    <property type="component" value="Unassembled WGS sequence"/>
</dbReference>
<dbReference type="EMBL" id="WNZZ01000001">
    <property type="protein sequence ID" value="MUG21204.1"/>
    <property type="molecule type" value="Genomic_DNA"/>
</dbReference>